<dbReference type="PANTHER" id="PTHR43000">
    <property type="entry name" value="DTDP-D-GLUCOSE 4,6-DEHYDRATASE-RELATED"/>
    <property type="match status" value="1"/>
</dbReference>
<dbReference type="EMBL" id="PDEP01000001">
    <property type="protein sequence ID" value="PEN09379.1"/>
    <property type="molecule type" value="Genomic_DNA"/>
</dbReference>
<comment type="caution">
    <text evidence="3">The sequence shown here is derived from an EMBL/GenBank/DDBJ whole genome shotgun (WGS) entry which is preliminary data.</text>
</comment>
<dbReference type="RefSeq" id="WP_098060777.1">
    <property type="nucleotide sequence ID" value="NZ_PDEP01000001.1"/>
</dbReference>
<dbReference type="InterPro" id="IPR036291">
    <property type="entry name" value="NAD(P)-bd_dom_sf"/>
</dbReference>
<evidence type="ECO:0000259" key="2">
    <source>
        <dbReference type="Pfam" id="PF01370"/>
    </source>
</evidence>
<dbReference type="Pfam" id="PF01370">
    <property type="entry name" value="Epimerase"/>
    <property type="match status" value="1"/>
</dbReference>
<feature type="domain" description="NAD-dependent epimerase/dehydratase" evidence="2">
    <location>
        <begin position="5"/>
        <end position="249"/>
    </location>
</feature>
<evidence type="ECO:0000313" key="4">
    <source>
        <dbReference type="Proteomes" id="UP000221024"/>
    </source>
</evidence>
<dbReference type="AlphaFoldDB" id="A0A2H3P4D9"/>
<evidence type="ECO:0000313" key="3">
    <source>
        <dbReference type="EMBL" id="PEN09379.1"/>
    </source>
</evidence>
<name>A0A2H3P4D9_9BACT</name>
<keyword evidence="4" id="KW-1185">Reference proteome</keyword>
<dbReference type="Proteomes" id="UP000221024">
    <property type="component" value="Unassembled WGS sequence"/>
</dbReference>
<dbReference type="OrthoDB" id="9801785at2"/>
<dbReference type="SUPFAM" id="SSF51735">
    <property type="entry name" value="NAD(P)-binding Rossmann-fold domains"/>
    <property type="match status" value="1"/>
</dbReference>
<proteinExistence type="inferred from homology"/>
<protein>
    <recommendedName>
        <fullName evidence="2">NAD-dependent epimerase/dehydratase domain-containing protein</fullName>
    </recommendedName>
</protein>
<organism evidence="3 4">
    <name type="scientific">Longimonas halophila</name>
    <dbReference type="NCBI Taxonomy" id="1469170"/>
    <lineage>
        <taxon>Bacteria</taxon>
        <taxon>Pseudomonadati</taxon>
        <taxon>Rhodothermota</taxon>
        <taxon>Rhodothermia</taxon>
        <taxon>Rhodothermales</taxon>
        <taxon>Salisaetaceae</taxon>
        <taxon>Longimonas</taxon>
    </lineage>
</organism>
<comment type="similarity">
    <text evidence="1">Belongs to the NAD(P)-dependent epimerase/dehydratase family.</text>
</comment>
<evidence type="ECO:0000256" key="1">
    <source>
        <dbReference type="ARBA" id="ARBA00007637"/>
    </source>
</evidence>
<reference evidence="3 4" key="1">
    <citation type="submission" date="2017-10" db="EMBL/GenBank/DDBJ databases">
        <title>Draft genome of Longimonas halophila.</title>
        <authorList>
            <person name="Goh K.M."/>
            <person name="Shamsir M.S."/>
            <person name="Lim S.W."/>
        </authorList>
    </citation>
    <scope>NUCLEOTIDE SEQUENCE [LARGE SCALE GENOMIC DNA]</scope>
    <source>
        <strain evidence="3 4">KCTC 42399</strain>
    </source>
</reference>
<dbReference type="Gene3D" id="3.40.50.720">
    <property type="entry name" value="NAD(P)-binding Rossmann-like Domain"/>
    <property type="match status" value="1"/>
</dbReference>
<dbReference type="InterPro" id="IPR001509">
    <property type="entry name" value="Epimerase_deHydtase"/>
</dbReference>
<gene>
    <name evidence="3" type="ORF">CRI93_01240</name>
</gene>
<accession>A0A2H3P4D9</accession>
<sequence length="324" mass="34996">MPETILVTGGCGYLGSQLVRDLGTGPRASDRVIRILDNMSSGNSAYRALMDMPDTGTYEVVEGDILDPAVVSTALADVNTVVHLAAIANTPMGYQNPTWVEQVNAWGTARLVEECVAEGVSHLIYTSSVAVYGPRETNTYPDETAPCRPVGPYAHSKRSAEHSVQQAHGRNDLHTTTLRLGIVYGPAPTVRFDAVANRFAYLAGVQHPLTVHGTGAQQRAFVHVNDASRAIERVLQRTESPAEPAIFNVVGQNASVNAVAKAVRRARPDIPVRHTEQDVQTHVDLVAQSDKARSVLNWHPEHTLSDGLTALIGTLDAFQPRSML</sequence>